<dbReference type="EMBL" id="CAJNOT010000679">
    <property type="protein sequence ID" value="CAF1053512.1"/>
    <property type="molecule type" value="Genomic_DNA"/>
</dbReference>
<evidence type="ECO:0000313" key="2">
    <source>
        <dbReference type="EMBL" id="CAF1053512.1"/>
    </source>
</evidence>
<dbReference type="AlphaFoldDB" id="A0A818QZH5"/>
<evidence type="ECO:0000313" key="4">
    <source>
        <dbReference type="Proteomes" id="UP000663836"/>
    </source>
</evidence>
<dbReference type="EMBL" id="CAJOBD010000309">
    <property type="protein sequence ID" value="CAF3641880.1"/>
    <property type="molecule type" value="Genomic_DNA"/>
</dbReference>
<name>A0A818QZH5_9BILA</name>
<organism evidence="3 4">
    <name type="scientific">Rotaria sordida</name>
    <dbReference type="NCBI Taxonomy" id="392033"/>
    <lineage>
        <taxon>Eukaryota</taxon>
        <taxon>Metazoa</taxon>
        <taxon>Spiralia</taxon>
        <taxon>Gnathifera</taxon>
        <taxon>Rotifera</taxon>
        <taxon>Eurotatoria</taxon>
        <taxon>Bdelloidea</taxon>
        <taxon>Philodinida</taxon>
        <taxon>Philodinidae</taxon>
        <taxon>Rotaria</taxon>
    </lineage>
</organism>
<evidence type="ECO:0000313" key="3">
    <source>
        <dbReference type="EMBL" id="CAF3641880.1"/>
    </source>
</evidence>
<feature type="region of interest" description="Disordered" evidence="1">
    <location>
        <begin position="1"/>
        <end position="40"/>
    </location>
</feature>
<evidence type="ECO:0000256" key="1">
    <source>
        <dbReference type="SAM" id="MobiDB-lite"/>
    </source>
</evidence>
<reference evidence="3" key="1">
    <citation type="submission" date="2021-02" db="EMBL/GenBank/DDBJ databases">
        <authorList>
            <person name="Nowell W R."/>
        </authorList>
    </citation>
    <scope>NUCLEOTIDE SEQUENCE</scope>
</reference>
<comment type="caution">
    <text evidence="3">The sequence shown here is derived from an EMBL/GenBank/DDBJ whole genome shotgun (WGS) entry which is preliminary data.</text>
</comment>
<proteinExistence type="predicted"/>
<dbReference type="Proteomes" id="UP000663864">
    <property type="component" value="Unassembled WGS sequence"/>
</dbReference>
<protein>
    <submittedName>
        <fullName evidence="3">Uncharacterized protein</fullName>
    </submittedName>
</protein>
<dbReference type="Proteomes" id="UP000663836">
    <property type="component" value="Unassembled WGS sequence"/>
</dbReference>
<accession>A0A818QZH5</accession>
<gene>
    <name evidence="3" type="ORF">JBS370_LOCUS5855</name>
    <name evidence="2" type="ORF">ZHD862_LOCUS15181</name>
</gene>
<sequence>MATYSQSTGKFTTSDGTSYNGYSGNGDGLNNSDKESEAFVGPIPKGSEFCLTYQPEYAKTLETWGPLTVNNYDTTKNVHLIIPSAAADCPLHISSML</sequence>
<feature type="compositionally biased region" description="Polar residues" evidence="1">
    <location>
        <begin position="1"/>
        <end position="22"/>
    </location>
</feature>